<comment type="subcellular location">
    <subcellularLocation>
        <location evidence="1">Cell membrane</location>
        <topology evidence="1">Multi-pass membrane protein</topology>
    </subcellularLocation>
    <subcellularLocation>
        <location evidence="6">Membrane</location>
        <topology evidence="6">Multi-pass membrane protein</topology>
    </subcellularLocation>
</comment>
<keyword evidence="5 7" id="KW-0472">Membrane</keyword>
<evidence type="ECO:0000256" key="2">
    <source>
        <dbReference type="ARBA" id="ARBA00022475"/>
    </source>
</evidence>
<keyword evidence="9" id="KW-0966">Cell projection</keyword>
<dbReference type="AlphaFoldDB" id="A0A0M2UX18"/>
<dbReference type="GO" id="GO:0015031">
    <property type="term" value="P:protein transport"/>
    <property type="evidence" value="ECO:0007669"/>
    <property type="project" value="UniProtKB-KW"/>
</dbReference>
<dbReference type="GO" id="GO:0006935">
    <property type="term" value="P:chemotaxis"/>
    <property type="evidence" value="ECO:0007669"/>
    <property type="project" value="InterPro"/>
</dbReference>
<dbReference type="PANTHER" id="PTHR30433">
    <property type="entry name" value="CHEMOTAXIS PROTEIN MOTA"/>
    <property type="match status" value="1"/>
</dbReference>
<evidence type="ECO:0000313" key="9">
    <source>
        <dbReference type="EMBL" id="KKO20407.1"/>
    </source>
</evidence>
<gene>
    <name evidence="9" type="primary">motA</name>
    <name evidence="9" type="ORF">BROFUL_00878</name>
</gene>
<keyword evidence="3 7" id="KW-0812">Transmembrane</keyword>
<feature type="transmembrane region" description="Helical" evidence="7">
    <location>
        <begin position="147"/>
        <end position="171"/>
    </location>
</feature>
<evidence type="ECO:0000259" key="8">
    <source>
        <dbReference type="Pfam" id="PF01618"/>
    </source>
</evidence>
<name>A0A0M2UX18_9BACT</name>
<evidence type="ECO:0000256" key="5">
    <source>
        <dbReference type="ARBA" id="ARBA00023136"/>
    </source>
</evidence>
<dbReference type="GO" id="GO:0005886">
    <property type="term" value="C:plasma membrane"/>
    <property type="evidence" value="ECO:0007669"/>
    <property type="project" value="UniProtKB-SubCell"/>
</dbReference>
<keyword evidence="9" id="KW-0969">Cilium</keyword>
<keyword evidence="10" id="KW-1185">Reference proteome</keyword>
<keyword evidence="6" id="KW-0813">Transport</keyword>
<evidence type="ECO:0000256" key="1">
    <source>
        <dbReference type="ARBA" id="ARBA00004651"/>
    </source>
</evidence>
<organism evidence="9 10">
    <name type="scientific">Candidatus Brocadia fulgida</name>
    <dbReference type="NCBI Taxonomy" id="380242"/>
    <lineage>
        <taxon>Bacteria</taxon>
        <taxon>Pseudomonadati</taxon>
        <taxon>Planctomycetota</taxon>
        <taxon>Candidatus Brocadiia</taxon>
        <taxon>Candidatus Brocadiales</taxon>
        <taxon>Candidatus Brocadiaceae</taxon>
        <taxon>Candidatus Brocadia</taxon>
    </lineage>
</organism>
<feature type="transmembrane region" description="Helical" evidence="7">
    <location>
        <begin position="6"/>
        <end position="29"/>
    </location>
</feature>
<protein>
    <submittedName>
        <fullName evidence="9">H+-driven flagellar motor component MotA</fullName>
    </submittedName>
</protein>
<dbReference type="InterPro" id="IPR047055">
    <property type="entry name" value="MotA-like"/>
</dbReference>
<dbReference type="Pfam" id="PF01618">
    <property type="entry name" value="MotA_ExbB"/>
    <property type="match status" value="1"/>
</dbReference>
<keyword evidence="4 7" id="KW-1133">Transmembrane helix</keyword>
<evidence type="ECO:0000256" key="4">
    <source>
        <dbReference type="ARBA" id="ARBA00022989"/>
    </source>
</evidence>
<feature type="transmembrane region" description="Helical" evidence="7">
    <location>
        <begin position="183"/>
        <end position="205"/>
    </location>
</feature>
<evidence type="ECO:0000256" key="6">
    <source>
        <dbReference type="RuleBase" id="RU004057"/>
    </source>
</evidence>
<dbReference type="InterPro" id="IPR002898">
    <property type="entry name" value="MotA_ExbB_proton_chnl"/>
</dbReference>
<accession>A0A0M2UX18</accession>
<dbReference type="Proteomes" id="UP000034954">
    <property type="component" value="Unassembled WGS sequence"/>
</dbReference>
<keyword evidence="9" id="KW-0282">Flagellum</keyword>
<sequence>MDPGVLIGMIIGGALILVSIIFEGGASAIPGYINMPAMMITIGGTLAATLIRYPIPMVIGAIAVVKKTIFVKIGVAEETIKQLVEYCKISRREGLLGLEKEIEKIKDEFLIKAIRLLVDGSDSDTLRSILGTEIDNVRQRHTAGKGIVEFAGTIFPAFGMIGTVLGLIAMMRKLDDPSHIGEAMAVAFIATFYGVTFSNLVLLPLGGRLDTLSKKELFLKEIVVEGVISIQKGDSPMITEDKLKSFLEPKAAGKLSAGSKEKEKPQ</sequence>
<evidence type="ECO:0000313" key="10">
    <source>
        <dbReference type="Proteomes" id="UP000034954"/>
    </source>
</evidence>
<comment type="similarity">
    <text evidence="6">Belongs to the exbB/tolQ family.</text>
</comment>
<evidence type="ECO:0000256" key="3">
    <source>
        <dbReference type="ARBA" id="ARBA00022692"/>
    </source>
</evidence>
<dbReference type="GO" id="GO:0071978">
    <property type="term" value="P:bacterial-type flagellum-dependent swarming motility"/>
    <property type="evidence" value="ECO:0007669"/>
    <property type="project" value="InterPro"/>
</dbReference>
<dbReference type="EMBL" id="LAQJ01000106">
    <property type="protein sequence ID" value="KKO20407.1"/>
    <property type="molecule type" value="Genomic_DNA"/>
</dbReference>
<comment type="caution">
    <text evidence="9">The sequence shown here is derived from an EMBL/GenBank/DDBJ whole genome shotgun (WGS) entry which is preliminary data.</text>
</comment>
<keyword evidence="6" id="KW-0653">Protein transport</keyword>
<feature type="domain" description="MotA/TolQ/ExbB proton channel" evidence="8">
    <location>
        <begin position="103"/>
        <end position="217"/>
    </location>
</feature>
<evidence type="ECO:0000256" key="7">
    <source>
        <dbReference type="SAM" id="Phobius"/>
    </source>
</evidence>
<keyword evidence="2" id="KW-1003">Cell membrane</keyword>
<proteinExistence type="inferred from homology"/>
<reference evidence="9 10" key="1">
    <citation type="journal article" date="2013" name="BMC Microbiol.">
        <title>Identification of the type II cytochrome c maturation pathway in anammox bacteria by comparative genomics.</title>
        <authorList>
            <person name="Ferousi C."/>
            <person name="Speth D.R."/>
            <person name="Reimann J."/>
            <person name="Op den Camp H.J."/>
            <person name="Allen J.W."/>
            <person name="Keltjens J.T."/>
            <person name="Jetten M.S."/>
        </authorList>
    </citation>
    <scope>NUCLEOTIDE SEQUENCE [LARGE SCALE GENOMIC DNA]</scope>
    <source>
        <strain evidence="9">RU1</strain>
    </source>
</reference>